<protein>
    <recommendedName>
        <fullName evidence="3">Phage protein, HK97 gp10 family</fullName>
    </recommendedName>
</protein>
<proteinExistence type="predicted"/>
<dbReference type="EMBL" id="FOHX01000027">
    <property type="protein sequence ID" value="SEU46613.1"/>
    <property type="molecule type" value="Genomic_DNA"/>
</dbReference>
<organism evidence="1 2">
    <name type="scientific">Nonomuraea wenchangensis</name>
    <dbReference type="NCBI Taxonomy" id="568860"/>
    <lineage>
        <taxon>Bacteria</taxon>
        <taxon>Bacillati</taxon>
        <taxon>Actinomycetota</taxon>
        <taxon>Actinomycetes</taxon>
        <taxon>Streptosporangiales</taxon>
        <taxon>Streptosporangiaceae</taxon>
        <taxon>Nonomuraea</taxon>
    </lineage>
</organism>
<keyword evidence="2" id="KW-1185">Reference proteome</keyword>
<accession>A0A1I0LUW4</accession>
<evidence type="ECO:0000313" key="1">
    <source>
        <dbReference type="EMBL" id="SEU46613.1"/>
    </source>
</evidence>
<name>A0A1I0LUW4_9ACTN</name>
<dbReference type="OrthoDB" id="1954318at2"/>
<dbReference type="AlphaFoldDB" id="A0A1I0LUW4"/>
<dbReference type="STRING" id="568860.SAMN05421811_12794"/>
<dbReference type="Proteomes" id="UP000199361">
    <property type="component" value="Unassembled WGS sequence"/>
</dbReference>
<gene>
    <name evidence="1" type="ORF">SAMN05421811_12794</name>
</gene>
<dbReference type="RefSeq" id="WP_143082637.1">
    <property type="nucleotide sequence ID" value="NZ_FOHX01000027.1"/>
</dbReference>
<reference evidence="1 2" key="1">
    <citation type="submission" date="2016-10" db="EMBL/GenBank/DDBJ databases">
        <authorList>
            <person name="de Groot N.N."/>
        </authorList>
    </citation>
    <scope>NUCLEOTIDE SEQUENCE [LARGE SCALE GENOMIC DNA]</scope>
    <source>
        <strain evidence="1 2">CGMCC 4.5598</strain>
    </source>
</reference>
<evidence type="ECO:0008006" key="3">
    <source>
        <dbReference type="Google" id="ProtNLM"/>
    </source>
</evidence>
<sequence>MTQRGIDVDVRLDLHVNPEALEAKARVAIERGLQAATEHVLTATQPKVPWQTGDLERSGSAVVDRSNLDGVISFDQPYAVAQHEQLDWEHPLKGEPKYLETTLYEEAEVVRAMVAKAVRKALGG</sequence>
<evidence type="ECO:0000313" key="2">
    <source>
        <dbReference type="Proteomes" id="UP000199361"/>
    </source>
</evidence>